<evidence type="ECO:0000313" key="2">
    <source>
        <dbReference type="Proteomes" id="UP000715781"/>
    </source>
</evidence>
<accession>A0A951PVI1</accession>
<evidence type="ECO:0000313" key="1">
    <source>
        <dbReference type="EMBL" id="MBW4560572.1"/>
    </source>
</evidence>
<reference evidence="1" key="2">
    <citation type="journal article" date="2022" name="Microbiol. Resour. Announc.">
        <title>Metagenome Sequencing to Explore Phylogenomics of Terrestrial Cyanobacteria.</title>
        <authorList>
            <person name="Ward R.D."/>
            <person name="Stajich J.E."/>
            <person name="Johansen J.R."/>
            <person name="Huntemann M."/>
            <person name="Clum A."/>
            <person name="Foster B."/>
            <person name="Foster B."/>
            <person name="Roux S."/>
            <person name="Palaniappan K."/>
            <person name="Varghese N."/>
            <person name="Mukherjee S."/>
            <person name="Reddy T.B.K."/>
            <person name="Daum C."/>
            <person name="Copeland A."/>
            <person name="Chen I.A."/>
            <person name="Ivanova N.N."/>
            <person name="Kyrpides N.C."/>
            <person name="Shapiro N."/>
            <person name="Eloe-Fadrosh E.A."/>
            <person name="Pietrasiak N."/>
        </authorList>
    </citation>
    <scope>NUCLEOTIDE SEQUENCE</scope>
    <source>
        <strain evidence="1">JT2-VF2</strain>
    </source>
</reference>
<dbReference type="EMBL" id="JAHHHN010000002">
    <property type="protein sequence ID" value="MBW4560572.1"/>
    <property type="molecule type" value="Genomic_DNA"/>
</dbReference>
<dbReference type="InterPro" id="IPR018741">
    <property type="entry name" value="DUF2288"/>
</dbReference>
<organism evidence="1 2">
    <name type="scientific">Mojavia pulchra JT2-VF2</name>
    <dbReference type="NCBI Taxonomy" id="287848"/>
    <lineage>
        <taxon>Bacteria</taxon>
        <taxon>Bacillati</taxon>
        <taxon>Cyanobacteriota</taxon>
        <taxon>Cyanophyceae</taxon>
        <taxon>Nostocales</taxon>
        <taxon>Nostocaceae</taxon>
    </lineage>
</organism>
<sequence>MPDLRADLTENVDEAEWEWLIPHVKRDAVIVVTAGLSLLDVGIAIASDNIPEVQVWIDEQLITKPTTEQLGEWNANPTKRFQTLIVQPYVLVQEIVAASDEV</sequence>
<proteinExistence type="predicted"/>
<comment type="caution">
    <text evidence="1">The sequence shown here is derived from an EMBL/GenBank/DDBJ whole genome shotgun (WGS) entry which is preliminary data.</text>
</comment>
<protein>
    <submittedName>
        <fullName evidence="1">DUF2288 domain-containing protein</fullName>
    </submittedName>
</protein>
<gene>
    <name evidence="1" type="ORF">KME32_05335</name>
</gene>
<dbReference type="Pfam" id="PF10052">
    <property type="entry name" value="DUF2288"/>
    <property type="match status" value="1"/>
</dbReference>
<name>A0A951PVI1_9NOST</name>
<dbReference type="AlphaFoldDB" id="A0A951PVI1"/>
<dbReference type="Proteomes" id="UP000715781">
    <property type="component" value="Unassembled WGS sequence"/>
</dbReference>
<reference evidence="1" key="1">
    <citation type="submission" date="2021-05" db="EMBL/GenBank/DDBJ databases">
        <authorList>
            <person name="Pietrasiak N."/>
            <person name="Ward R."/>
            <person name="Stajich J.E."/>
            <person name="Kurbessoian T."/>
        </authorList>
    </citation>
    <scope>NUCLEOTIDE SEQUENCE</scope>
    <source>
        <strain evidence="1">JT2-VF2</strain>
    </source>
</reference>